<accession>A0A544Z5T4</accession>
<dbReference type="AlphaFoldDB" id="A0A544Z5T4"/>
<reference evidence="2 3" key="1">
    <citation type="submission" date="2019-07" db="EMBL/GenBank/DDBJ databases">
        <title>Microbispora hainanensis DSM 45428.</title>
        <authorList>
            <person name="Thawai C."/>
        </authorList>
    </citation>
    <scope>NUCLEOTIDE SEQUENCE [LARGE SCALE GENOMIC DNA]</scope>
    <source>
        <strain evidence="2 3">DSM 45428</strain>
    </source>
</reference>
<proteinExistence type="predicted"/>
<dbReference type="Gene3D" id="3.40.50.150">
    <property type="entry name" value="Vaccinia Virus protein VP39"/>
    <property type="match status" value="1"/>
</dbReference>
<dbReference type="Proteomes" id="UP000316541">
    <property type="component" value="Unassembled WGS sequence"/>
</dbReference>
<dbReference type="SUPFAM" id="SSF53335">
    <property type="entry name" value="S-adenosyl-L-methionine-dependent methyltransferases"/>
    <property type="match status" value="1"/>
</dbReference>
<keyword evidence="2" id="KW-0808">Transferase</keyword>
<evidence type="ECO:0000313" key="2">
    <source>
        <dbReference type="EMBL" id="TQS24414.1"/>
    </source>
</evidence>
<keyword evidence="2" id="KW-0489">Methyltransferase</keyword>
<organism evidence="2 3">
    <name type="scientific">Microbispora hainanensis</name>
    <dbReference type="NCBI Taxonomy" id="568844"/>
    <lineage>
        <taxon>Bacteria</taxon>
        <taxon>Bacillati</taxon>
        <taxon>Actinomycetota</taxon>
        <taxon>Actinomycetes</taxon>
        <taxon>Streptosporangiales</taxon>
        <taxon>Streptosporangiaceae</taxon>
        <taxon>Microbispora</taxon>
    </lineage>
</organism>
<dbReference type="InterPro" id="IPR013216">
    <property type="entry name" value="Methyltransf_11"/>
</dbReference>
<comment type="caution">
    <text evidence="2">The sequence shown here is derived from an EMBL/GenBank/DDBJ whole genome shotgun (WGS) entry which is preliminary data.</text>
</comment>
<dbReference type="Pfam" id="PF08241">
    <property type="entry name" value="Methyltransf_11"/>
    <property type="match status" value="1"/>
</dbReference>
<dbReference type="CDD" id="cd02440">
    <property type="entry name" value="AdoMet_MTases"/>
    <property type="match status" value="1"/>
</dbReference>
<protein>
    <submittedName>
        <fullName evidence="2">Methyltransferase domain-containing protein</fullName>
    </submittedName>
</protein>
<dbReference type="GO" id="GO:0032259">
    <property type="term" value="P:methylation"/>
    <property type="evidence" value="ECO:0007669"/>
    <property type="project" value="UniProtKB-KW"/>
</dbReference>
<dbReference type="InterPro" id="IPR029063">
    <property type="entry name" value="SAM-dependent_MTases_sf"/>
</dbReference>
<dbReference type="PANTHER" id="PTHR42912">
    <property type="entry name" value="METHYLTRANSFERASE"/>
    <property type="match status" value="1"/>
</dbReference>
<evidence type="ECO:0000313" key="3">
    <source>
        <dbReference type="Proteomes" id="UP000316541"/>
    </source>
</evidence>
<name>A0A544Z5T4_9ACTN</name>
<evidence type="ECO:0000259" key="1">
    <source>
        <dbReference type="Pfam" id="PF08241"/>
    </source>
</evidence>
<dbReference type="EMBL" id="VIRM01000001">
    <property type="protein sequence ID" value="TQS24414.1"/>
    <property type="molecule type" value="Genomic_DNA"/>
</dbReference>
<sequence length="198" mass="21189">MNERSLHETREFFAAKAATWEEKYPDDGPVFAAAIAEMALPSGGLVLDAGCGTGRAFPLLRDAVGPAGRVVGVDVTPEMIRSARDRGRADFGLLLIADAGRLPLRDGVADGVLASGLISHVPRPAAVLAELARVTRPGGRLALFHPVGRAVLAARRGRTLTPDDLRAERNLRPLLDAAGWTLLAFHDTDERYLALARR</sequence>
<gene>
    <name evidence="2" type="ORF">FLX08_00665</name>
</gene>
<dbReference type="GO" id="GO:0008757">
    <property type="term" value="F:S-adenosylmethionine-dependent methyltransferase activity"/>
    <property type="evidence" value="ECO:0007669"/>
    <property type="project" value="InterPro"/>
</dbReference>
<feature type="domain" description="Methyltransferase type 11" evidence="1">
    <location>
        <begin position="47"/>
        <end position="142"/>
    </location>
</feature>
<dbReference type="InterPro" id="IPR050508">
    <property type="entry name" value="Methyltransf_Superfamily"/>
</dbReference>